<dbReference type="STRING" id="1003.SAMN04488541_101826"/>
<gene>
    <name evidence="2" type="ORF">SAMN04488541_101826</name>
</gene>
<keyword evidence="3" id="KW-1185">Reference proteome</keyword>
<keyword evidence="1" id="KW-0812">Transmembrane</keyword>
<sequence length="109" mass="11639">MDFINLGLWTTYILFFIAVGAAVILPIIYSLSDPKSLVGVGISVAALLILFFISYVLSSDEITNPKAAAVYNVTPGGAKLIGGSLIMMYLLFFGAIIGVAVNEVVKFFK</sequence>
<evidence type="ECO:0000256" key="1">
    <source>
        <dbReference type="SAM" id="Phobius"/>
    </source>
</evidence>
<evidence type="ECO:0000313" key="3">
    <source>
        <dbReference type="Proteomes" id="UP000199513"/>
    </source>
</evidence>
<protein>
    <submittedName>
        <fullName evidence="2">Uncharacterized protein</fullName>
    </submittedName>
</protein>
<dbReference type="EMBL" id="FONY01000018">
    <property type="protein sequence ID" value="SFF15997.1"/>
    <property type="molecule type" value="Genomic_DNA"/>
</dbReference>
<evidence type="ECO:0000313" key="2">
    <source>
        <dbReference type="EMBL" id="SFF15997.1"/>
    </source>
</evidence>
<feature type="transmembrane region" description="Helical" evidence="1">
    <location>
        <begin position="77"/>
        <end position="101"/>
    </location>
</feature>
<proteinExistence type="predicted"/>
<keyword evidence="1" id="KW-1133">Transmembrane helix</keyword>
<dbReference type="OrthoDB" id="982648at2"/>
<dbReference type="RefSeq" id="WP_091545137.1">
    <property type="nucleotide sequence ID" value="NZ_FONY01000018.1"/>
</dbReference>
<dbReference type="AlphaFoldDB" id="A0A1I2GGK3"/>
<accession>A0A1I2GGK3</accession>
<reference evidence="2 3" key="1">
    <citation type="submission" date="2016-10" db="EMBL/GenBank/DDBJ databases">
        <authorList>
            <person name="de Groot N.N."/>
        </authorList>
    </citation>
    <scope>NUCLEOTIDE SEQUENCE [LARGE SCALE GENOMIC DNA]</scope>
    <source>
        <strain>GEY</strain>
        <strain evidence="3">DSM 9560</strain>
    </source>
</reference>
<organism evidence="2 3">
    <name type="scientific">Thermoflexibacter ruber</name>
    <dbReference type="NCBI Taxonomy" id="1003"/>
    <lineage>
        <taxon>Bacteria</taxon>
        <taxon>Pseudomonadati</taxon>
        <taxon>Bacteroidota</taxon>
        <taxon>Cytophagia</taxon>
        <taxon>Cytophagales</taxon>
        <taxon>Thermoflexibacteraceae</taxon>
        <taxon>Thermoflexibacter</taxon>
    </lineage>
</organism>
<name>A0A1I2GGK3_9BACT</name>
<keyword evidence="1" id="KW-0472">Membrane</keyword>
<feature type="transmembrane region" description="Helical" evidence="1">
    <location>
        <begin position="6"/>
        <end position="29"/>
    </location>
</feature>
<feature type="transmembrane region" description="Helical" evidence="1">
    <location>
        <begin position="36"/>
        <end position="57"/>
    </location>
</feature>
<dbReference type="Proteomes" id="UP000199513">
    <property type="component" value="Unassembled WGS sequence"/>
</dbReference>